<organism evidence="2 3">
    <name type="scientific">Araneus ventricosus</name>
    <name type="common">Orbweaver spider</name>
    <name type="synonym">Epeira ventricosa</name>
    <dbReference type="NCBI Taxonomy" id="182803"/>
    <lineage>
        <taxon>Eukaryota</taxon>
        <taxon>Metazoa</taxon>
        <taxon>Ecdysozoa</taxon>
        <taxon>Arthropoda</taxon>
        <taxon>Chelicerata</taxon>
        <taxon>Arachnida</taxon>
        <taxon>Araneae</taxon>
        <taxon>Araneomorphae</taxon>
        <taxon>Entelegynae</taxon>
        <taxon>Araneoidea</taxon>
        <taxon>Araneidae</taxon>
        <taxon>Araneus</taxon>
    </lineage>
</organism>
<keyword evidence="1" id="KW-0472">Membrane</keyword>
<keyword evidence="1" id="KW-0812">Transmembrane</keyword>
<evidence type="ECO:0000256" key="1">
    <source>
        <dbReference type="SAM" id="Phobius"/>
    </source>
</evidence>
<accession>A0A4Y2NYT6</accession>
<reference evidence="2 3" key="1">
    <citation type="journal article" date="2019" name="Sci. Rep.">
        <title>Orb-weaving spider Araneus ventricosus genome elucidates the spidroin gene catalogue.</title>
        <authorList>
            <person name="Kono N."/>
            <person name="Nakamura H."/>
            <person name="Ohtoshi R."/>
            <person name="Moran D.A.P."/>
            <person name="Shinohara A."/>
            <person name="Yoshida Y."/>
            <person name="Fujiwara M."/>
            <person name="Mori M."/>
            <person name="Tomita M."/>
            <person name="Arakawa K."/>
        </authorList>
    </citation>
    <scope>NUCLEOTIDE SEQUENCE [LARGE SCALE GENOMIC DNA]</scope>
</reference>
<evidence type="ECO:0000313" key="2">
    <source>
        <dbReference type="EMBL" id="GBN43919.1"/>
    </source>
</evidence>
<sequence>MSGVSAIKVHYIALFMGVFFSVCVLWSEGSAGNDAFMDAWNCIAASQNQAQCDQFNDCVSLIPVEYMTHHDQCVEKLLPDGIGNCNETHQFYGSEDIRKEFNVCYGDLFNQAYGTDWTTVDNYQDFLSCIKDVADCSSEDSSSR</sequence>
<protein>
    <submittedName>
        <fullName evidence="2">Uncharacterized protein</fullName>
    </submittedName>
</protein>
<gene>
    <name evidence="2" type="ORF">AVEN_53960_1</name>
</gene>
<comment type="caution">
    <text evidence="2">The sequence shown here is derived from an EMBL/GenBank/DDBJ whole genome shotgun (WGS) entry which is preliminary data.</text>
</comment>
<keyword evidence="3" id="KW-1185">Reference proteome</keyword>
<keyword evidence="1" id="KW-1133">Transmembrane helix</keyword>
<feature type="transmembrane region" description="Helical" evidence="1">
    <location>
        <begin position="6"/>
        <end position="27"/>
    </location>
</feature>
<dbReference type="AlphaFoldDB" id="A0A4Y2NYT6"/>
<dbReference type="Proteomes" id="UP000499080">
    <property type="component" value="Unassembled WGS sequence"/>
</dbReference>
<proteinExistence type="predicted"/>
<name>A0A4Y2NYT6_ARAVE</name>
<evidence type="ECO:0000313" key="3">
    <source>
        <dbReference type="Proteomes" id="UP000499080"/>
    </source>
</evidence>
<dbReference type="OrthoDB" id="6469764at2759"/>
<dbReference type="EMBL" id="BGPR01010039">
    <property type="protein sequence ID" value="GBN43919.1"/>
    <property type="molecule type" value="Genomic_DNA"/>
</dbReference>